<organism evidence="8 9">
    <name type="scientific">Hyphomonas beringensis</name>
    <dbReference type="NCBI Taxonomy" id="1280946"/>
    <lineage>
        <taxon>Bacteria</taxon>
        <taxon>Pseudomonadati</taxon>
        <taxon>Pseudomonadota</taxon>
        <taxon>Alphaproteobacteria</taxon>
        <taxon>Hyphomonadales</taxon>
        <taxon>Hyphomonadaceae</taxon>
        <taxon>Hyphomonas</taxon>
    </lineage>
</organism>
<keyword evidence="4 7" id="KW-1133">Transmembrane helix</keyword>
<accession>A0A062U4W5</accession>
<gene>
    <name evidence="8" type="ORF">HY29_12710</name>
</gene>
<dbReference type="PIRSF" id="PIRSF035875">
    <property type="entry name" value="RNase_BN"/>
    <property type="match status" value="1"/>
</dbReference>
<dbReference type="InterPro" id="IPR017039">
    <property type="entry name" value="Virul_fac_BrkB"/>
</dbReference>
<evidence type="ECO:0000256" key="1">
    <source>
        <dbReference type="ARBA" id="ARBA00004651"/>
    </source>
</evidence>
<keyword evidence="2" id="KW-1003">Cell membrane</keyword>
<feature type="transmembrane region" description="Helical" evidence="7">
    <location>
        <begin position="36"/>
        <end position="64"/>
    </location>
</feature>
<comment type="subcellular location">
    <subcellularLocation>
        <location evidence="1">Cell membrane</location>
        <topology evidence="1">Multi-pass membrane protein</topology>
    </subcellularLocation>
</comment>
<evidence type="ECO:0000256" key="2">
    <source>
        <dbReference type="ARBA" id="ARBA00022475"/>
    </source>
</evidence>
<comment type="caution">
    <text evidence="8">The sequence shown here is derived from an EMBL/GenBank/DDBJ whole genome shotgun (WGS) entry which is preliminary data.</text>
</comment>
<feature type="transmembrane region" description="Helical" evidence="7">
    <location>
        <begin position="257"/>
        <end position="283"/>
    </location>
</feature>
<dbReference type="Proteomes" id="UP000027037">
    <property type="component" value="Unassembled WGS sequence"/>
</dbReference>
<feature type="transmembrane region" description="Helical" evidence="7">
    <location>
        <begin position="103"/>
        <end position="126"/>
    </location>
</feature>
<dbReference type="OrthoDB" id="7617590at2"/>
<feature type="region of interest" description="Disordered" evidence="6">
    <location>
        <begin position="298"/>
        <end position="319"/>
    </location>
</feature>
<sequence>MLDYIRKLPIPQPVKHWLIGPLWCAMVRLSKPEVRIVTGGISFYALFSIFPIVYLTLTLLFTLLPREISQHLADTVDQVLVSAVAPLSKADLDTIHESTPQVITFQALIAVIVVFYTASSGAKAAITGIRMVAGSERRTKIIRFQGVSILMTALLILSVWILGALQLILSIVTERDGFIAFDLAQTISDIAAQLWLGKGIACFVIFYLIIALSLSGRISGHKAKALGAAAGSLAWLVATWGYHLYLKFTALDTFYGALASVILGFIWLSVSVSSLLFGAALAVEWAARMQKEGVIAEEDEEDAISVQEVSEPEEASSPA</sequence>
<evidence type="ECO:0000313" key="8">
    <source>
        <dbReference type="EMBL" id="KCZ55391.1"/>
    </source>
</evidence>
<evidence type="ECO:0000256" key="4">
    <source>
        <dbReference type="ARBA" id="ARBA00022989"/>
    </source>
</evidence>
<keyword evidence="3 7" id="KW-0812">Transmembrane</keyword>
<evidence type="ECO:0000256" key="6">
    <source>
        <dbReference type="SAM" id="MobiDB-lite"/>
    </source>
</evidence>
<dbReference type="PATRIC" id="fig|1280946.3.peg.1333"/>
<keyword evidence="5 7" id="KW-0472">Membrane</keyword>
<feature type="compositionally biased region" description="Acidic residues" evidence="6">
    <location>
        <begin position="310"/>
        <end position="319"/>
    </location>
</feature>
<dbReference type="eggNOG" id="COG1295">
    <property type="taxonomic scope" value="Bacteria"/>
</dbReference>
<dbReference type="GO" id="GO:0005886">
    <property type="term" value="C:plasma membrane"/>
    <property type="evidence" value="ECO:0007669"/>
    <property type="project" value="UniProtKB-SubCell"/>
</dbReference>
<dbReference type="PANTHER" id="PTHR30213">
    <property type="entry name" value="INNER MEMBRANE PROTEIN YHJD"/>
    <property type="match status" value="1"/>
</dbReference>
<feature type="transmembrane region" description="Helical" evidence="7">
    <location>
        <begin position="147"/>
        <end position="172"/>
    </location>
</feature>
<name>A0A062U4W5_9PROT</name>
<evidence type="ECO:0000256" key="7">
    <source>
        <dbReference type="SAM" id="Phobius"/>
    </source>
</evidence>
<dbReference type="PANTHER" id="PTHR30213:SF0">
    <property type="entry name" value="UPF0761 MEMBRANE PROTEIN YIHY"/>
    <property type="match status" value="1"/>
</dbReference>
<dbReference type="RefSeq" id="WP_081811265.1">
    <property type="nucleotide sequence ID" value="NZ_AWFF01000031.1"/>
</dbReference>
<dbReference type="STRING" id="1280946.HY29_12710"/>
<proteinExistence type="predicted"/>
<dbReference type="AlphaFoldDB" id="A0A062U4W5"/>
<keyword evidence="9" id="KW-1185">Reference proteome</keyword>
<reference evidence="8 9" key="1">
    <citation type="journal article" date="2014" name="Antonie Van Leeuwenhoek">
        <title>Hyphomonas beringensis sp. nov. and Hyphomonas chukchiensis sp. nov., isolated from surface seawater of the Bering Sea and Chukchi Sea.</title>
        <authorList>
            <person name="Li C."/>
            <person name="Lai Q."/>
            <person name="Li G."/>
            <person name="Dong C."/>
            <person name="Wang J."/>
            <person name="Liao Y."/>
            <person name="Shao Z."/>
        </authorList>
    </citation>
    <scope>NUCLEOTIDE SEQUENCE [LARGE SCALE GENOMIC DNA]</scope>
    <source>
        <strain evidence="8 9">25B14_1</strain>
    </source>
</reference>
<protein>
    <submittedName>
        <fullName evidence="8">Uncharacterized protein</fullName>
    </submittedName>
</protein>
<evidence type="ECO:0000313" key="9">
    <source>
        <dbReference type="Proteomes" id="UP000027037"/>
    </source>
</evidence>
<dbReference type="Pfam" id="PF03631">
    <property type="entry name" value="Virul_fac_BrkB"/>
    <property type="match status" value="1"/>
</dbReference>
<evidence type="ECO:0000256" key="5">
    <source>
        <dbReference type="ARBA" id="ARBA00023136"/>
    </source>
</evidence>
<dbReference type="EMBL" id="AWFF01000031">
    <property type="protein sequence ID" value="KCZ55391.1"/>
    <property type="molecule type" value="Genomic_DNA"/>
</dbReference>
<feature type="transmembrane region" description="Helical" evidence="7">
    <location>
        <begin position="226"/>
        <end position="245"/>
    </location>
</feature>
<evidence type="ECO:0000256" key="3">
    <source>
        <dbReference type="ARBA" id="ARBA00022692"/>
    </source>
</evidence>
<feature type="transmembrane region" description="Helical" evidence="7">
    <location>
        <begin position="192"/>
        <end position="214"/>
    </location>
</feature>